<reference evidence="2" key="1">
    <citation type="journal article" date="2017" name="Nat. Ecol. Evol.">
        <title>Genome expansion and lineage-specific genetic innovations in the forest pathogenic fungi Armillaria.</title>
        <authorList>
            <person name="Sipos G."/>
            <person name="Prasanna A.N."/>
            <person name="Walter M.C."/>
            <person name="O'Connor E."/>
            <person name="Balint B."/>
            <person name="Krizsan K."/>
            <person name="Kiss B."/>
            <person name="Hess J."/>
            <person name="Varga T."/>
            <person name="Slot J."/>
            <person name="Riley R."/>
            <person name="Boka B."/>
            <person name="Rigling D."/>
            <person name="Barry K."/>
            <person name="Lee J."/>
            <person name="Mihaltcheva S."/>
            <person name="LaButti K."/>
            <person name="Lipzen A."/>
            <person name="Waldron R."/>
            <person name="Moloney N.M."/>
            <person name="Sperisen C."/>
            <person name="Kredics L."/>
            <person name="Vagvoelgyi C."/>
            <person name="Patrignani A."/>
            <person name="Fitzpatrick D."/>
            <person name="Nagy I."/>
            <person name="Doyle S."/>
            <person name="Anderson J.B."/>
            <person name="Grigoriev I.V."/>
            <person name="Gueldener U."/>
            <person name="Muensterkoetter M."/>
            <person name="Nagy L.G."/>
        </authorList>
    </citation>
    <scope>NUCLEOTIDE SEQUENCE [LARGE SCALE GENOMIC DNA]</scope>
    <source>
        <strain evidence="2">Ar21-2</strain>
    </source>
</reference>
<accession>A0A2H3DZN0</accession>
<dbReference type="EMBL" id="KZ293646">
    <property type="protein sequence ID" value="PBL00646.1"/>
    <property type="molecule type" value="Genomic_DNA"/>
</dbReference>
<keyword evidence="2" id="KW-1185">Reference proteome</keyword>
<gene>
    <name evidence="1" type="ORF">ARMGADRAFT_1024574</name>
</gene>
<proteinExistence type="predicted"/>
<sequence>MVDAVVKAGAGTSRDIAAKGTYPRSSDPDISELVPLIVVTSRPQLHGHDPTEYMNSGTPQRPACTVLSASESSVLWYHADSVHPGRYIAALIELLGEDAPETLVRRYQNLQQIQHGRTNGPGDIMSWHLTSELGYGEKMDSPTKEKTPDTANTQYRNVFLKGKAGKHHLTV</sequence>
<dbReference type="InParanoid" id="A0A2H3DZN0"/>
<protein>
    <submittedName>
        <fullName evidence="1">Uncharacterized protein</fullName>
    </submittedName>
</protein>
<dbReference type="AlphaFoldDB" id="A0A2H3DZN0"/>
<dbReference type="Proteomes" id="UP000217790">
    <property type="component" value="Unassembled WGS sequence"/>
</dbReference>
<name>A0A2H3DZN0_ARMGA</name>
<organism evidence="1 2">
    <name type="scientific">Armillaria gallica</name>
    <name type="common">Bulbous honey fungus</name>
    <name type="synonym">Armillaria bulbosa</name>
    <dbReference type="NCBI Taxonomy" id="47427"/>
    <lineage>
        <taxon>Eukaryota</taxon>
        <taxon>Fungi</taxon>
        <taxon>Dikarya</taxon>
        <taxon>Basidiomycota</taxon>
        <taxon>Agaricomycotina</taxon>
        <taxon>Agaricomycetes</taxon>
        <taxon>Agaricomycetidae</taxon>
        <taxon>Agaricales</taxon>
        <taxon>Marasmiineae</taxon>
        <taxon>Physalacriaceae</taxon>
        <taxon>Armillaria</taxon>
    </lineage>
</organism>
<evidence type="ECO:0000313" key="1">
    <source>
        <dbReference type="EMBL" id="PBL00646.1"/>
    </source>
</evidence>
<evidence type="ECO:0000313" key="2">
    <source>
        <dbReference type="Proteomes" id="UP000217790"/>
    </source>
</evidence>